<dbReference type="Pfam" id="PF13516">
    <property type="entry name" value="LRR_6"/>
    <property type="match status" value="7"/>
</dbReference>
<dbReference type="Gene3D" id="3.80.10.10">
    <property type="entry name" value="Ribonuclease Inhibitor"/>
    <property type="match status" value="1"/>
</dbReference>
<accession>V4AZ05</accession>
<dbReference type="OrthoDB" id="120976at2759"/>
<keyword evidence="2" id="KW-1185">Reference proteome</keyword>
<dbReference type="RefSeq" id="XP_009046423.1">
    <property type="nucleotide sequence ID" value="XM_009048175.1"/>
</dbReference>
<dbReference type="AlphaFoldDB" id="V4AZ05"/>
<evidence type="ECO:0000313" key="1">
    <source>
        <dbReference type="EMBL" id="ESP02953.1"/>
    </source>
</evidence>
<dbReference type="OMA" id="NTDNCEM"/>
<reference evidence="1 2" key="1">
    <citation type="journal article" date="2013" name="Nature">
        <title>Insights into bilaterian evolution from three spiralian genomes.</title>
        <authorList>
            <person name="Simakov O."/>
            <person name="Marletaz F."/>
            <person name="Cho S.J."/>
            <person name="Edsinger-Gonzales E."/>
            <person name="Havlak P."/>
            <person name="Hellsten U."/>
            <person name="Kuo D.H."/>
            <person name="Larsson T."/>
            <person name="Lv J."/>
            <person name="Arendt D."/>
            <person name="Savage R."/>
            <person name="Osoegawa K."/>
            <person name="de Jong P."/>
            <person name="Grimwood J."/>
            <person name="Chapman J.A."/>
            <person name="Shapiro H."/>
            <person name="Aerts A."/>
            <person name="Otillar R.P."/>
            <person name="Terry A.Y."/>
            <person name="Boore J.L."/>
            <person name="Grigoriev I.V."/>
            <person name="Lindberg D.R."/>
            <person name="Seaver E.C."/>
            <person name="Weisblat D.A."/>
            <person name="Putnam N.H."/>
            <person name="Rokhsar D.S."/>
        </authorList>
    </citation>
    <scope>NUCLEOTIDE SEQUENCE [LARGE SCALE GENOMIC DNA]</scope>
</reference>
<dbReference type="PANTHER" id="PTHR24114:SF2">
    <property type="entry name" value="F-BOX DOMAIN-CONTAINING PROTEIN-RELATED"/>
    <property type="match status" value="1"/>
</dbReference>
<name>V4AZ05_LOTGI</name>
<gene>
    <name evidence="1" type="ORF">LOTGIDRAFT_212481</name>
</gene>
<dbReference type="InterPro" id="IPR052394">
    <property type="entry name" value="LRR-containing"/>
</dbReference>
<dbReference type="Proteomes" id="UP000030746">
    <property type="component" value="Unassembled WGS sequence"/>
</dbReference>
<dbReference type="KEGG" id="lgi:LOTGIDRAFT_212481"/>
<dbReference type="InterPro" id="IPR001611">
    <property type="entry name" value="Leu-rich_rpt"/>
</dbReference>
<dbReference type="GeneID" id="20246367"/>
<proteinExistence type="predicted"/>
<dbReference type="InterPro" id="IPR032675">
    <property type="entry name" value="LRR_dom_sf"/>
</dbReference>
<dbReference type="HOGENOM" id="CLU_017147_3_2_1"/>
<dbReference type="PANTHER" id="PTHR24114">
    <property type="entry name" value="LEUCINE RICH REPEAT FAMILY PROTEIN"/>
    <property type="match status" value="1"/>
</dbReference>
<protein>
    <recommendedName>
        <fullName evidence="3">EF-hand domain-containing protein</fullName>
    </recommendedName>
</protein>
<evidence type="ECO:0008006" key="3">
    <source>
        <dbReference type="Google" id="ProtNLM"/>
    </source>
</evidence>
<dbReference type="EMBL" id="KB200129">
    <property type="protein sequence ID" value="ESP02953.1"/>
    <property type="molecule type" value="Genomic_DNA"/>
</dbReference>
<sequence>MQSVVLILDDEDREDPVVCQYKKICEDLGIVPISYFIRHINDTDIQMKYHGLDSSATKAISLILKDDVHIEKINLEGNWIKAEGARCVAKMLEENDYVTDLGLGDNKLGNDGARSICKILEINGSLRSLDLSGNEIDDNCADCISGTIENCKNLKHLNLSHNRFGEPGGEKLGPAIGANDRLDSLDLSWNHVRKVGACAIAKGLKENVGLKVCKLAWNGFGPEGGCAIADALATNQSLTELDISGNRLNLTSAEKISKAFKTNDTLKVLRMGNNLITTTGAICLATAINTNVNCELELLDLTDIPVEYEFLRIVEDIKAKRKEFQVIHGPIIRSGNTGHDLSKPAIDPYKRKEPVLILDGHIVVNDLRLIEILSRYDPTGCFSVSPEDFITALDELAVPYDKLKLQDTFEKISKDQSGRIYLGDALQKKDNEKTDETFPEDKS</sequence>
<evidence type="ECO:0000313" key="2">
    <source>
        <dbReference type="Proteomes" id="UP000030746"/>
    </source>
</evidence>
<dbReference type="CTD" id="20246367"/>
<dbReference type="SMART" id="SM00368">
    <property type="entry name" value="LRR_RI"/>
    <property type="match status" value="8"/>
</dbReference>
<organism evidence="1 2">
    <name type="scientific">Lottia gigantea</name>
    <name type="common">Giant owl limpet</name>
    <dbReference type="NCBI Taxonomy" id="225164"/>
    <lineage>
        <taxon>Eukaryota</taxon>
        <taxon>Metazoa</taxon>
        <taxon>Spiralia</taxon>
        <taxon>Lophotrochozoa</taxon>
        <taxon>Mollusca</taxon>
        <taxon>Gastropoda</taxon>
        <taxon>Patellogastropoda</taxon>
        <taxon>Lottioidea</taxon>
        <taxon>Lottiidae</taxon>
        <taxon>Lottia</taxon>
    </lineage>
</organism>
<dbReference type="SUPFAM" id="SSF52047">
    <property type="entry name" value="RNI-like"/>
    <property type="match status" value="1"/>
</dbReference>